<proteinExistence type="predicted"/>
<dbReference type="PROSITE" id="PS51755">
    <property type="entry name" value="OMPR_PHOB"/>
    <property type="match status" value="1"/>
</dbReference>
<gene>
    <name evidence="10" type="ordered locus">Hsero_1953</name>
</gene>
<evidence type="ECO:0000256" key="6">
    <source>
        <dbReference type="PROSITE-ProRule" id="PRU00169"/>
    </source>
</evidence>
<dbReference type="CDD" id="cd00383">
    <property type="entry name" value="trans_reg_C"/>
    <property type="match status" value="1"/>
</dbReference>
<dbReference type="GO" id="GO:0032993">
    <property type="term" value="C:protein-DNA complex"/>
    <property type="evidence" value="ECO:0007669"/>
    <property type="project" value="TreeGrafter"/>
</dbReference>
<dbReference type="SUPFAM" id="SSF52172">
    <property type="entry name" value="CheY-like"/>
    <property type="match status" value="1"/>
</dbReference>
<keyword evidence="5" id="KW-0804">Transcription</keyword>
<dbReference type="CDD" id="cd17574">
    <property type="entry name" value="REC_OmpR"/>
    <property type="match status" value="1"/>
</dbReference>
<keyword evidence="3" id="KW-0805">Transcription regulation</keyword>
<dbReference type="SMART" id="SM00862">
    <property type="entry name" value="Trans_reg_C"/>
    <property type="match status" value="1"/>
</dbReference>
<feature type="DNA-binding region" description="OmpR/PhoB-type" evidence="7">
    <location>
        <begin position="131"/>
        <end position="232"/>
    </location>
</feature>
<dbReference type="PROSITE" id="PS50110">
    <property type="entry name" value="RESPONSE_REGULATORY"/>
    <property type="match status" value="1"/>
</dbReference>
<sequence length="234" mass="25858">MSKGRILIVEDDLDGADILDAYLNREGFQTRQAADGHQALELYRRWRPDLVLLDVMLPGLSGNEVLAAIRQHASTAVIMVTAVADQPRLINSLLYGADDYVVKPYHPGEVVARVHAVLRRMLRPVSGAAQQAVLRHGALTLDPDAALATVDKDGHPQALTLTRTELNLLALMMAAPTRMFSRAELLAHSQPESDAMERVVDAHLHNLRRKLEQAGIREVVVTVRGLGYRFRNPS</sequence>
<feature type="modified residue" description="4-aspartylphosphate" evidence="6">
    <location>
        <position position="54"/>
    </location>
</feature>
<evidence type="ECO:0000259" key="8">
    <source>
        <dbReference type="PROSITE" id="PS50110"/>
    </source>
</evidence>
<evidence type="ECO:0000259" key="9">
    <source>
        <dbReference type="PROSITE" id="PS51755"/>
    </source>
</evidence>
<dbReference type="InterPro" id="IPR016032">
    <property type="entry name" value="Sig_transdc_resp-reg_C-effctor"/>
</dbReference>
<evidence type="ECO:0000256" key="1">
    <source>
        <dbReference type="ARBA" id="ARBA00022553"/>
    </source>
</evidence>
<keyword evidence="11" id="KW-1185">Reference proteome</keyword>
<organism evidence="10 11">
    <name type="scientific">Herbaspirillum seropedicae (strain SmR1)</name>
    <dbReference type="NCBI Taxonomy" id="757424"/>
    <lineage>
        <taxon>Bacteria</taxon>
        <taxon>Pseudomonadati</taxon>
        <taxon>Pseudomonadota</taxon>
        <taxon>Betaproteobacteria</taxon>
        <taxon>Burkholderiales</taxon>
        <taxon>Oxalobacteraceae</taxon>
        <taxon>Herbaspirillum</taxon>
    </lineage>
</organism>
<evidence type="ECO:0000313" key="11">
    <source>
        <dbReference type="Proteomes" id="UP000000329"/>
    </source>
</evidence>
<protein>
    <submittedName>
        <fullName evidence="10">Two component response regulator protein</fullName>
    </submittedName>
</protein>
<dbReference type="STRING" id="757424.Hsero_1953"/>
<dbReference type="OrthoDB" id="9802426at2"/>
<keyword evidence="4 7" id="KW-0238">DNA-binding</keyword>
<dbReference type="InterPro" id="IPR011006">
    <property type="entry name" value="CheY-like_superfamily"/>
</dbReference>
<evidence type="ECO:0000256" key="4">
    <source>
        <dbReference type="ARBA" id="ARBA00023125"/>
    </source>
</evidence>
<dbReference type="Gene3D" id="1.10.10.10">
    <property type="entry name" value="Winged helix-like DNA-binding domain superfamily/Winged helix DNA-binding domain"/>
    <property type="match status" value="1"/>
</dbReference>
<dbReference type="GO" id="GO:0005829">
    <property type="term" value="C:cytosol"/>
    <property type="evidence" value="ECO:0007669"/>
    <property type="project" value="TreeGrafter"/>
</dbReference>
<dbReference type="Pfam" id="PF00072">
    <property type="entry name" value="Response_reg"/>
    <property type="match status" value="1"/>
</dbReference>
<dbReference type="Pfam" id="PF00486">
    <property type="entry name" value="Trans_reg_C"/>
    <property type="match status" value="1"/>
</dbReference>
<dbReference type="Gene3D" id="6.10.250.690">
    <property type="match status" value="1"/>
</dbReference>
<dbReference type="FunFam" id="3.40.50.2300:FF:000001">
    <property type="entry name" value="DNA-binding response regulator PhoB"/>
    <property type="match status" value="1"/>
</dbReference>
<dbReference type="AlphaFoldDB" id="D8ISB3"/>
<accession>D8ISB3</accession>
<evidence type="ECO:0000256" key="3">
    <source>
        <dbReference type="ARBA" id="ARBA00023015"/>
    </source>
</evidence>
<dbReference type="GO" id="GO:0000156">
    <property type="term" value="F:phosphorelay response regulator activity"/>
    <property type="evidence" value="ECO:0007669"/>
    <property type="project" value="TreeGrafter"/>
</dbReference>
<dbReference type="SMART" id="SM00448">
    <property type="entry name" value="REC"/>
    <property type="match status" value="1"/>
</dbReference>
<evidence type="ECO:0000256" key="2">
    <source>
        <dbReference type="ARBA" id="ARBA00023012"/>
    </source>
</evidence>
<evidence type="ECO:0000256" key="5">
    <source>
        <dbReference type="ARBA" id="ARBA00023163"/>
    </source>
</evidence>
<dbReference type="RefSeq" id="WP_013233946.1">
    <property type="nucleotide sequence ID" value="NC_014323.1"/>
</dbReference>
<dbReference type="GeneID" id="29391684"/>
<dbReference type="PANTHER" id="PTHR48111">
    <property type="entry name" value="REGULATOR OF RPOS"/>
    <property type="match status" value="1"/>
</dbReference>
<dbReference type="KEGG" id="hse:Hsero_1953"/>
<dbReference type="HOGENOM" id="CLU_000445_30_4_4"/>
<dbReference type="eggNOG" id="COG0745">
    <property type="taxonomic scope" value="Bacteria"/>
</dbReference>
<feature type="domain" description="OmpR/PhoB-type" evidence="9">
    <location>
        <begin position="131"/>
        <end position="232"/>
    </location>
</feature>
<dbReference type="PANTHER" id="PTHR48111:SF59">
    <property type="entry name" value="TRANSCRIPTIONAL REGULATORY PROTEIN BAER"/>
    <property type="match status" value="1"/>
</dbReference>
<feature type="domain" description="Response regulatory" evidence="8">
    <location>
        <begin position="5"/>
        <end position="118"/>
    </location>
</feature>
<dbReference type="InterPro" id="IPR001867">
    <property type="entry name" value="OmpR/PhoB-type_DNA-bd"/>
</dbReference>
<keyword evidence="1 6" id="KW-0597">Phosphoprotein</keyword>
<dbReference type="GO" id="GO:0000976">
    <property type="term" value="F:transcription cis-regulatory region binding"/>
    <property type="evidence" value="ECO:0007669"/>
    <property type="project" value="TreeGrafter"/>
</dbReference>
<dbReference type="InterPro" id="IPR036388">
    <property type="entry name" value="WH-like_DNA-bd_sf"/>
</dbReference>
<dbReference type="Gene3D" id="3.40.50.2300">
    <property type="match status" value="1"/>
</dbReference>
<dbReference type="InterPro" id="IPR039420">
    <property type="entry name" value="WalR-like"/>
</dbReference>
<dbReference type="GO" id="GO:0006355">
    <property type="term" value="P:regulation of DNA-templated transcription"/>
    <property type="evidence" value="ECO:0007669"/>
    <property type="project" value="InterPro"/>
</dbReference>
<keyword evidence="2" id="KW-0902">Two-component regulatory system</keyword>
<dbReference type="EMBL" id="CP002039">
    <property type="protein sequence ID" value="ADJ63457.1"/>
    <property type="molecule type" value="Genomic_DNA"/>
</dbReference>
<reference evidence="10 11" key="1">
    <citation type="submission" date="2010-04" db="EMBL/GenBank/DDBJ databases">
        <title>The genome of Herbaspirillum seropedicae SmR1, an endophytic, nitrogen-fixing, plant-growth promoting beta-Proteobacteria.</title>
        <authorList>
            <person name="Pedrosa F.O."/>
            <person name="Monteiro R.A."/>
            <person name="Wassem R."/>
            <person name="Cruz L.M."/>
            <person name="Ayub R.A."/>
            <person name="Colauto N.B."/>
            <person name="Fernandez M.A."/>
            <person name="Fungaro M.H.P."/>
            <person name="Grisard E.C."/>
            <person name="Hungria M."/>
            <person name="Madeira H.M.F."/>
            <person name="Nodari R.O."/>
            <person name="Osaku C.A."/>
            <person name="Petzl-Erler M.L."/>
            <person name="Terenzi H."/>
            <person name="Vieira L.G.E."/>
            <person name="Almeida M.I.M."/>
            <person name="Alves L.R."/>
            <person name="Arantes O.M.N."/>
            <person name="Balsanelli E."/>
            <person name="Barcellos F.G."/>
            <person name="Baura V.A."/>
            <person name="Binde D.R."/>
            <person name="Campo R.J."/>
            <person name="Chubatsu L.S."/>
            <person name="Chueire L.M.O."/>
            <person name="Ciferri R.R."/>
            <person name="Correa L.C."/>
            <person name="da Conceicao Silva J.L."/>
            <person name="Dabul A.N.G."/>
            <person name="Dambros B.P."/>
            <person name="Faoro H."/>
            <person name="Favetti A."/>
            <person name="Friedermann G."/>
            <person name="Furlaneto M.C."/>
            <person name="Gasques L.S."/>
            <person name="Gimenes C.C.T."/>
            <person name="Gioppo N.M.R."/>
            <person name="Glienke-Blanco C."/>
            <person name="Godoy L.P."/>
            <person name="Guerra M.P."/>
            <person name="Karp S."/>
            <person name="Kava-Cordeiro V."/>
            <person name="Margarido V.P."/>
            <person name="Mathioni S.M."/>
            <person name="Menck-Soares M.A."/>
            <person name="Murace N.K."/>
            <person name="Nicolas M.F."/>
            <person name="Oliveira C.E.C."/>
            <person name="Pagnan N.A.B."/>
            <person name="Pamphile J.A."/>
            <person name="Patussi E.V."/>
            <person name="Pereira L.F.P."/>
            <person name="Pereira-Ferrari L."/>
            <person name="Pinto F.G.S."/>
            <person name="Precoma C."/>
            <person name="Prioli A.J."/>
            <person name="Prioli S.M.A.P."/>
            <person name="Raittz R.T."/>
            <person name="Ramos H.J.O."/>
            <person name="Ribeiro E.M.S.F."/>
            <person name="Rigo L.U."/>
            <person name="Rocha C.L.M.S.C."/>
            <person name="Rocha S.N."/>
            <person name="Santos K."/>
            <person name="Satori D."/>
            <person name="Silva A.G."/>
            <person name="Simao R.C.G."/>
            <person name="Soares M.A.M."/>
            <person name="Souza E.M."/>
            <person name="Steffens M.B.R."/>
            <person name="Steindel M."/>
            <person name="Tadra-Sfeir M.Z."/>
            <person name="Takahashi E.K."/>
            <person name="Torres R.A."/>
            <person name="Valle J.S."/>
            <person name="Vernal J.I."/>
            <person name="Vilas-Boas L.A."/>
            <person name="Watanabe M.A.E."/>
            <person name="Weiss V.A."/>
            <person name="Yates M.A."/>
            <person name="Souza E.M."/>
        </authorList>
    </citation>
    <scope>NUCLEOTIDE SEQUENCE [LARGE SCALE GENOMIC DNA]</scope>
    <source>
        <strain evidence="10 11">SmR1</strain>
    </source>
</reference>
<dbReference type="InterPro" id="IPR001789">
    <property type="entry name" value="Sig_transdc_resp-reg_receiver"/>
</dbReference>
<evidence type="ECO:0000256" key="7">
    <source>
        <dbReference type="PROSITE-ProRule" id="PRU01091"/>
    </source>
</evidence>
<dbReference type="SUPFAM" id="SSF46894">
    <property type="entry name" value="C-terminal effector domain of the bipartite response regulators"/>
    <property type="match status" value="1"/>
</dbReference>
<evidence type="ECO:0000313" key="10">
    <source>
        <dbReference type="EMBL" id="ADJ63457.1"/>
    </source>
</evidence>
<name>D8ISB3_HERSS</name>
<dbReference type="Proteomes" id="UP000000329">
    <property type="component" value="Chromosome"/>
</dbReference>